<evidence type="ECO:0000256" key="3">
    <source>
        <dbReference type="SAM" id="MobiDB-lite"/>
    </source>
</evidence>
<dbReference type="InterPro" id="IPR050327">
    <property type="entry name" value="Proton-linked_MCT"/>
</dbReference>
<feature type="transmembrane region" description="Helical" evidence="4">
    <location>
        <begin position="193"/>
        <end position="215"/>
    </location>
</feature>
<evidence type="ECO:0000256" key="2">
    <source>
        <dbReference type="ARBA" id="ARBA00006727"/>
    </source>
</evidence>
<feature type="transmembrane region" description="Helical" evidence="4">
    <location>
        <begin position="104"/>
        <end position="122"/>
    </location>
</feature>
<feature type="transmembrane region" description="Helical" evidence="4">
    <location>
        <begin position="291"/>
        <end position="309"/>
    </location>
</feature>
<keyword evidence="4" id="KW-1133">Transmembrane helix</keyword>
<dbReference type="AlphaFoldDB" id="A0AAN8A0C0"/>
<feature type="transmembrane region" description="Helical" evidence="4">
    <location>
        <begin position="257"/>
        <end position="279"/>
    </location>
</feature>
<dbReference type="Gene3D" id="1.20.1250.20">
    <property type="entry name" value="MFS general substrate transporter like domains"/>
    <property type="match status" value="2"/>
</dbReference>
<dbReference type="PANTHER" id="PTHR11360">
    <property type="entry name" value="MONOCARBOXYLATE TRANSPORTER"/>
    <property type="match status" value="1"/>
</dbReference>
<name>A0AAN8A0C0_9PEZI</name>
<accession>A0AAN8A0C0</accession>
<dbReference type="InterPro" id="IPR011701">
    <property type="entry name" value="MFS"/>
</dbReference>
<dbReference type="Pfam" id="PF07690">
    <property type="entry name" value="MFS_1"/>
    <property type="match status" value="1"/>
</dbReference>
<feature type="domain" description="Major facilitator superfamily (MFS) profile" evidence="5">
    <location>
        <begin position="34"/>
        <end position="414"/>
    </location>
</feature>
<feature type="transmembrane region" description="Helical" evidence="4">
    <location>
        <begin position="42"/>
        <end position="62"/>
    </location>
</feature>
<dbReference type="SUPFAM" id="SSF103473">
    <property type="entry name" value="MFS general substrate transporter"/>
    <property type="match status" value="1"/>
</dbReference>
<protein>
    <recommendedName>
        <fullName evidence="5">Major facilitator superfamily (MFS) profile domain-containing protein</fullName>
    </recommendedName>
</protein>
<dbReference type="GO" id="GO:0022857">
    <property type="term" value="F:transmembrane transporter activity"/>
    <property type="evidence" value="ECO:0007669"/>
    <property type="project" value="InterPro"/>
</dbReference>
<comment type="caution">
    <text evidence="6">The sequence shown here is derived from an EMBL/GenBank/DDBJ whole genome shotgun (WGS) entry which is preliminary data.</text>
</comment>
<evidence type="ECO:0000256" key="1">
    <source>
        <dbReference type="ARBA" id="ARBA00004141"/>
    </source>
</evidence>
<keyword evidence="4" id="KW-0812">Transmembrane</keyword>
<dbReference type="EMBL" id="JAVRQU010000013">
    <property type="protein sequence ID" value="KAK5696032.1"/>
    <property type="molecule type" value="Genomic_DNA"/>
</dbReference>
<dbReference type="PANTHER" id="PTHR11360:SF250">
    <property type="entry name" value="MFS-TYPE TRANSPORTER AFUA_1G00970"/>
    <property type="match status" value="1"/>
</dbReference>
<evidence type="ECO:0000313" key="6">
    <source>
        <dbReference type="EMBL" id="KAK5696032.1"/>
    </source>
</evidence>
<evidence type="ECO:0000313" key="7">
    <source>
        <dbReference type="Proteomes" id="UP001310594"/>
    </source>
</evidence>
<evidence type="ECO:0000256" key="4">
    <source>
        <dbReference type="SAM" id="Phobius"/>
    </source>
</evidence>
<feature type="transmembrane region" description="Helical" evidence="4">
    <location>
        <begin position="321"/>
        <end position="340"/>
    </location>
</feature>
<feature type="transmembrane region" description="Helical" evidence="4">
    <location>
        <begin position="161"/>
        <end position="181"/>
    </location>
</feature>
<proteinExistence type="inferred from homology"/>
<feature type="transmembrane region" description="Helical" evidence="4">
    <location>
        <begin position="128"/>
        <end position="149"/>
    </location>
</feature>
<comment type="subcellular location">
    <subcellularLocation>
        <location evidence="1">Membrane</location>
        <topology evidence="1">Multi-pass membrane protein</topology>
    </subcellularLocation>
</comment>
<dbReference type="PROSITE" id="PS50850">
    <property type="entry name" value="MFS"/>
    <property type="match status" value="1"/>
</dbReference>
<sequence>MSHSSQDEGMGMQKEKSDMGETDTIVEPELTLRSGLATAGSAMAYFVTVGFLNAYGVFQQYYTSLYLSDLSNFQISWIGAFGTFCVFFFAPAAGILADKVGPQIPIAVGSVLLVVAVFMVSLCREYYQFFLAQALLLGIGCSLIAIPASGVVPQYFKRNRALVSGISVGGSSLGGIIWPIAFNEMLHHDDLGFPWSMRIAGFVMIPLCAFCVLTVRPPAPKEKAHASAEAGQAGVAVDADALAPPKKDLSALTKPPFILLCAGLFVGMFGFFIPLFYVATYAVSIGFSTNLAFYLVSIVNGASLFGRILPGIVADRFGRFNMLAISMFAAAIVTFCWTAATSVAGLVVWTIAFGFTSGHPRIHADRRRAHQARLHCAIDVLWSYVACRRMFDHALAAGAGSKLDSKDLREAMKW</sequence>
<dbReference type="InterPro" id="IPR036259">
    <property type="entry name" value="MFS_trans_sf"/>
</dbReference>
<reference evidence="6" key="1">
    <citation type="submission" date="2023-08" db="EMBL/GenBank/DDBJ databases">
        <title>Black Yeasts Isolated from many extreme environments.</title>
        <authorList>
            <person name="Coleine C."/>
            <person name="Stajich J.E."/>
            <person name="Selbmann L."/>
        </authorList>
    </citation>
    <scope>NUCLEOTIDE SEQUENCE</scope>
    <source>
        <strain evidence="6">CCFEE 5810</strain>
    </source>
</reference>
<feature type="transmembrane region" description="Helical" evidence="4">
    <location>
        <begin position="74"/>
        <end position="97"/>
    </location>
</feature>
<keyword evidence="4" id="KW-0472">Membrane</keyword>
<feature type="region of interest" description="Disordered" evidence="3">
    <location>
        <begin position="1"/>
        <end position="21"/>
    </location>
</feature>
<dbReference type="Proteomes" id="UP001310594">
    <property type="component" value="Unassembled WGS sequence"/>
</dbReference>
<gene>
    <name evidence="6" type="ORF">LTR97_008452</name>
</gene>
<dbReference type="GO" id="GO:0016020">
    <property type="term" value="C:membrane"/>
    <property type="evidence" value="ECO:0007669"/>
    <property type="project" value="UniProtKB-SubCell"/>
</dbReference>
<evidence type="ECO:0000259" key="5">
    <source>
        <dbReference type="PROSITE" id="PS50850"/>
    </source>
</evidence>
<comment type="similarity">
    <text evidence="2">Belongs to the major facilitator superfamily. Monocarboxylate porter (TC 2.A.1.13) family.</text>
</comment>
<organism evidence="6 7">
    <name type="scientific">Elasticomyces elasticus</name>
    <dbReference type="NCBI Taxonomy" id="574655"/>
    <lineage>
        <taxon>Eukaryota</taxon>
        <taxon>Fungi</taxon>
        <taxon>Dikarya</taxon>
        <taxon>Ascomycota</taxon>
        <taxon>Pezizomycotina</taxon>
        <taxon>Dothideomycetes</taxon>
        <taxon>Dothideomycetidae</taxon>
        <taxon>Mycosphaerellales</taxon>
        <taxon>Teratosphaeriaceae</taxon>
        <taxon>Elasticomyces</taxon>
    </lineage>
</organism>
<dbReference type="InterPro" id="IPR020846">
    <property type="entry name" value="MFS_dom"/>
</dbReference>